<proteinExistence type="predicted"/>
<evidence type="ECO:0000313" key="2">
    <source>
        <dbReference type="EMBL" id="KAI3547209.1"/>
    </source>
</evidence>
<keyword evidence="3" id="KW-1185">Reference proteome</keyword>
<evidence type="ECO:0000313" key="3">
    <source>
        <dbReference type="Proteomes" id="UP001056436"/>
    </source>
</evidence>
<protein>
    <submittedName>
        <fullName evidence="2">Uncharacterized protein</fullName>
    </submittedName>
</protein>
<dbReference type="EMBL" id="SDAQ01000054">
    <property type="protein sequence ID" value="KAI3547209.1"/>
    <property type="molecule type" value="Genomic_DNA"/>
</dbReference>
<feature type="region of interest" description="Disordered" evidence="1">
    <location>
        <begin position="1"/>
        <end position="70"/>
    </location>
</feature>
<organism evidence="2 3">
    <name type="scientific">Colletotrichum abscissum</name>
    <dbReference type="NCBI Taxonomy" id="1671311"/>
    <lineage>
        <taxon>Eukaryota</taxon>
        <taxon>Fungi</taxon>
        <taxon>Dikarya</taxon>
        <taxon>Ascomycota</taxon>
        <taxon>Pezizomycotina</taxon>
        <taxon>Sordariomycetes</taxon>
        <taxon>Hypocreomycetidae</taxon>
        <taxon>Glomerellales</taxon>
        <taxon>Glomerellaceae</taxon>
        <taxon>Colletotrichum</taxon>
        <taxon>Colletotrichum acutatum species complex</taxon>
    </lineage>
</organism>
<gene>
    <name evidence="2" type="ORF">CABS02_08736</name>
</gene>
<feature type="compositionally biased region" description="Low complexity" evidence="1">
    <location>
        <begin position="49"/>
        <end position="58"/>
    </location>
</feature>
<name>A0A9P9XC38_9PEZI</name>
<accession>A0A9P9XC38</accession>
<dbReference type="Proteomes" id="UP001056436">
    <property type="component" value="Unassembled WGS sequence"/>
</dbReference>
<comment type="caution">
    <text evidence="2">The sequence shown here is derived from an EMBL/GenBank/DDBJ whole genome shotgun (WGS) entry which is preliminary data.</text>
</comment>
<evidence type="ECO:0000256" key="1">
    <source>
        <dbReference type="SAM" id="MobiDB-lite"/>
    </source>
</evidence>
<dbReference type="AlphaFoldDB" id="A0A9P9XC38"/>
<sequence length="137" mass="14514">MVAVPGRPLLSVKESRTRLTPALAPHSPHTPCSRPHRPPSLTSKRRRIPSSNSRPPSIFQSALPPSPPTCTCISPSRLPHRLLSPGVHDGGDSCLGADFSRRALLPLSLADFIVLEATLSLSLPSAPTAAALRKKGP</sequence>
<reference evidence="2" key="1">
    <citation type="submission" date="2019-01" db="EMBL/GenBank/DDBJ databases">
        <title>Colletotrichum abscissum LGMF1257.</title>
        <authorList>
            <person name="Baroncelli R."/>
        </authorList>
    </citation>
    <scope>NUCLEOTIDE SEQUENCE</scope>
    <source>
        <strain evidence="2">Ca142</strain>
    </source>
</reference>